<dbReference type="Pfam" id="PF03358">
    <property type="entry name" value="FMN_red"/>
    <property type="match status" value="1"/>
</dbReference>
<dbReference type="PANTHER" id="PTHR43278:SF4">
    <property type="entry name" value="NAD(P)H-DEPENDENT FMN-CONTAINING OXIDOREDUCTASE YWQN-RELATED"/>
    <property type="match status" value="1"/>
</dbReference>
<proteinExistence type="predicted"/>
<gene>
    <name evidence="4" type="ORF">GSM42_01520</name>
</gene>
<evidence type="ECO:0000313" key="4">
    <source>
        <dbReference type="EMBL" id="MXQ52452.1"/>
    </source>
</evidence>
<reference evidence="4 5" key="1">
    <citation type="submission" date="2019-12" db="EMBL/GenBank/DDBJ databases">
        <title>Whole-genome analyses of novel actinobacteria.</title>
        <authorList>
            <person name="Sahin N."/>
            <person name="Saygin H."/>
        </authorList>
    </citation>
    <scope>NUCLEOTIDE SEQUENCE [LARGE SCALE GENOMIC DNA]</scope>
    <source>
        <strain evidence="4 5">KC615</strain>
    </source>
</reference>
<name>A0A6I4VWR6_9BACL</name>
<keyword evidence="2" id="KW-0288">FMN</keyword>
<evidence type="ECO:0000313" key="5">
    <source>
        <dbReference type="Proteomes" id="UP000430692"/>
    </source>
</evidence>
<sequence>MKLLVINGSTREKGNSEFLTNVLLHDIPHSTLFLRDYQINPIKDQRHAANGFDPVDDDYERVIKQVLEHDILLFATPLYWYGMSGLMKNFVDRWSQCLRDKTMDFRSEMAKKQAFVVIVGGDRIHIKALPLVQQFQYIFDFMDMSMIGYLIGQGTKPEEVQNDRRALENAVTWNKKIRELL</sequence>
<keyword evidence="1" id="KW-0285">Flavoprotein</keyword>
<evidence type="ECO:0000259" key="3">
    <source>
        <dbReference type="Pfam" id="PF03358"/>
    </source>
</evidence>
<dbReference type="RefSeq" id="WP_160799474.1">
    <property type="nucleotide sequence ID" value="NZ_WUUL01000001.1"/>
</dbReference>
<keyword evidence="5" id="KW-1185">Reference proteome</keyword>
<evidence type="ECO:0000256" key="2">
    <source>
        <dbReference type="ARBA" id="ARBA00022643"/>
    </source>
</evidence>
<organism evidence="4 5">
    <name type="scientific">Shimazuella alba</name>
    <dbReference type="NCBI Taxonomy" id="2690964"/>
    <lineage>
        <taxon>Bacteria</taxon>
        <taxon>Bacillati</taxon>
        <taxon>Bacillota</taxon>
        <taxon>Bacilli</taxon>
        <taxon>Bacillales</taxon>
        <taxon>Thermoactinomycetaceae</taxon>
        <taxon>Shimazuella</taxon>
    </lineage>
</organism>
<dbReference type="EMBL" id="WUUL01000001">
    <property type="protein sequence ID" value="MXQ52452.1"/>
    <property type="molecule type" value="Genomic_DNA"/>
</dbReference>
<accession>A0A6I4VWR6</accession>
<dbReference type="InterPro" id="IPR005025">
    <property type="entry name" value="FMN_Rdtase-like_dom"/>
</dbReference>
<dbReference type="Proteomes" id="UP000430692">
    <property type="component" value="Unassembled WGS sequence"/>
</dbReference>
<dbReference type="InterPro" id="IPR051796">
    <property type="entry name" value="ISF_SsuE-like"/>
</dbReference>
<dbReference type="Gene3D" id="3.40.50.360">
    <property type="match status" value="1"/>
</dbReference>
<dbReference type="AlphaFoldDB" id="A0A6I4VWR6"/>
<dbReference type="GO" id="GO:0016491">
    <property type="term" value="F:oxidoreductase activity"/>
    <property type="evidence" value="ECO:0007669"/>
    <property type="project" value="InterPro"/>
</dbReference>
<comment type="caution">
    <text evidence="4">The sequence shown here is derived from an EMBL/GenBank/DDBJ whole genome shotgun (WGS) entry which is preliminary data.</text>
</comment>
<evidence type="ECO:0000256" key="1">
    <source>
        <dbReference type="ARBA" id="ARBA00022630"/>
    </source>
</evidence>
<dbReference type="PANTHER" id="PTHR43278">
    <property type="entry name" value="NAD(P)H-DEPENDENT FMN-CONTAINING OXIDOREDUCTASE YWQN-RELATED"/>
    <property type="match status" value="1"/>
</dbReference>
<protein>
    <submittedName>
        <fullName evidence="4">Flavodoxin family protein</fullName>
    </submittedName>
</protein>
<dbReference type="InterPro" id="IPR029039">
    <property type="entry name" value="Flavoprotein-like_sf"/>
</dbReference>
<dbReference type="SUPFAM" id="SSF52218">
    <property type="entry name" value="Flavoproteins"/>
    <property type="match status" value="1"/>
</dbReference>
<feature type="domain" description="NADPH-dependent FMN reductase-like" evidence="3">
    <location>
        <begin position="1"/>
        <end position="147"/>
    </location>
</feature>